<proteinExistence type="predicted"/>
<dbReference type="EMBL" id="MU004233">
    <property type="protein sequence ID" value="KAF2670794.1"/>
    <property type="molecule type" value="Genomic_DNA"/>
</dbReference>
<keyword evidence="1" id="KW-1133">Transmembrane helix</keyword>
<evidence type="ECO:0000313" key="3">
    <source>
        <dbReference type="Proteomes" id="UP000799302"/>
    </source>
</evidence>
<evidence type="ECO:0000256" key="1">
    <source>
        <dbReference type="SAM" id="Phobius"/>
    </source>
</evidence>
<feature type="transmembrane region" description="Helical" evidence="1">
    <location>
        <begin position="45"/>
        <end position="64"/>
    </location>
</feature>
<evidence type="ECO:0000313" key="2">
    <source>
        <dbReference type="EMBL" id="KAF2670794.1"/>
    </source>
</evidence>
<name>A0A6A6UIS9_9PEZI</name>
<protein>
    <submittedName>
        <fullName evidence="2">Uncharacterized protein</fullName>
    </submittedName>
</protein>
<dbReference type="AlphaFoldDB" id="A0A6A6UIS9"/>
<organism evidence="2 3">
    <name type="scientific">Microthyrium microscopicum</name>
    <dbReference type="NCBI Taxonomy" id="703497"/>
    <lineage>
        <taxon>Eukaryota</taxon>
        <taxon>Fungi</taxon>
        <taxon>Dikarya</taxon>
        <taxon>Ascomycota</taxon>
        <taxon>Pezizomycotina</taxon>
        <taxon>Dothideomycetes</taxon>
        <taxon>Dothideomycetes incertae sedis</taxon>
        <taxon>Microthyriales</taxon>
        <taxon>Microthyriaceae</taxon>
        <taxon>Microthyrium</taxon>
    </lineage>
</organism>
<accession>A0A6A6UIS9</accession>
<reference evidence="2" key="1">
    <citation type="journal article" date="2020" name="Stud. Mycol.">
        <title>101 Dothideomycetes genomes: a test case for predicting lifestyles and emergence of pathogens.</title>
        <authorList>
            <person name="Haridas S."/>
            <person name="Albert R."/>
            <person name="Binder M."/>
            <person name="Bloem J."/>
            <person name="Labutti K."/>
            <person name="Salamov A."/>
            <person name="Andreopoulos B."/>
            <person name="Baker S."/>
            <person name="Barry K."/>
            <person name="Bills G."/>
            <person name="Bluhm B."/>
            <person name="Cannon C."/>
            <person name="Castanera R."/>
            <person name="Culley D."/>
            <person name="Daum C."/>
            <person name="Ezra D."/>
            <person name="Gonzalez J."/>
            <person name="Henrissat B."/>
            <person name="Kuo A."/>
            <person name="Liang C."/>
            <person name="Lipzen A."/>
            <person name="Lutzoni F."/>
            <person name="Magnuson J."/>
            <person name="Mondo S."/>
            <person name="Nolan M."/>
            <person name="Ohm R."/>
            <person name="Pangilinan J."/>
            <person name="Park H.-J."/>
            <person name="Ramirez L."/>
            <person name="Alfaro M."/>
            <person name="Sun H."/>
            <person name="Tritt A."/>
            <person name="Yoshinaga Y."/>
            <person name="Zwiers L.-H."/>
            <person name="Turgeon B."/>
            <person name="Goodwin S."/>
            <person name="Spatafora J."/>
            <person name="Crous P."/>
            <person name="Grigoriev I."/>
        </authorList>
    </citation>
    <scope>NUCLEOTIDE SEQUENCE</scope>
    <source>
        <strain evidence="2">CBS 115976</strain>
    </source>
</reference>
<gene>
    <name evidence="2" type="ORF">BT63DRAFT_201233</name>
</gene>
<sequence>MSLPIPVFASLPARYYKTECSPSINLTRWHIQLTLQVSLKMQLESLIAIVTLVVTCPPSILVIWKVIQRRVGSSATPIAPPTYTTRALRADQFTQQDQASRSTHWVYVERTVTGHFNFAPQPDLTSTPNPQGQAFNLEELV</sequence>
<dbReference type="Proteomes" id="UP000799302">
    <property type="component" value="Unassembled WGS sequence"/>
</dbReference>
<keyword evidence="1" id="KW-0472">Membrane</keyword>
<keyword evidence="3" id="KW-1185">Reference proteome</keyword>
<keyword evidence="1" id="KW-0812">Transmembrane</keyword>
<dbReference type="OrthoDB" id="3799441at2759"/>